<evidence type="ECO:0000256" key="1">
    <source>
        <dbReference type="SAM" id="Phobius"/>
    </source>
</evidence>
<sequence>MAPRPLAVPDATAVFHRFLCTISSIFKSKHTLDPLFQTSPEEIEGIELQGLGIPSPLPLPPTSASELPTGFELKPAGPEKEPWLGDLGLQDTDEYGELVSNPWNDKHKRSIQYWQPLVVTIESAGIDALVRRGTEGESHAGWRPNEFWGLLFVGIIVVGGVLIGVIVVVCDCVQKMRSRRSTHLERPGEDPCV</sequence>
<keyword evidence="1" id="KW-0812">Transmembrane</keyword>
<dbReference type="OrthoDB" id="5429256at2759"/>
<reference evidence="2 3" key="1">
    <citation type="submission" date="2017-04" db="EMBL/GenBank/DDBJ databases">
        <title>Draft genome sequence of Tuber borchii Vittad., a whitish edible truffle.</title>
        <authorList>
            <consortium name="DOE Joint Genome Institute"/>
            <person name="Murat C."/>
            <person name="Kuo A."/>
            <person name="Barry K.W."/>
            <person name="Clum A."/>
            <person name="Dockter R.B."/>
            <person name="Fauchery L."/>
            <person name="Iotti M."/>
            <person name="Kohler A."/>
            <person name="Labutti K."/>
            <person name="Lindquist E.A."/>
            <person name="Lipzen A."/>
            <person name="Ohm R.A."/>
            <person name="Wang M."/>
            <person name="Grigoriev I.V."/>
            <person name="Zambonelli A."/>
            <person name="Martin F.M."/>
        </authorList>
    </citation>
    <scope>NUCLEOTIDE SEQUENCE [LARGE SCALE GENOMIC DNA]</scope>
    <source>
        <strain evidence="2 3">Tbo3840</strain>
    </source>
</reference>
<comment type="caution">
    <text evidence="2">The sequence shown here is derived from an EMBL/GenBank/DDBJ whole genome shotgun (WGS) entry which is preliminary data.</text>
</comment>
<dbReference type="EMBL" id="NESQ01000038">
    <property type="protein sequence ID" value="PUU81860.1"/>
    <property type="molecule type" value="Genomic_DNA"/>
</dbReference>
<keyword evidence="1" id="KW-0472">Membrane</keyword>
<feature type="transmembrane region" description="Helical" evidence="1">
    <location>
        <begin position="147"/>
        <end position="170"/>
    </location>
</feature>
<dbReference type="Proteomes" id="UP000244722">
    <property type="component" value="Unassembled WGS sequence"/>
</dbReference>
<keyword evidence="3" id="KW-1185">Reference proteome</keyword>
<evidence type="ECO:0000313" key="2">
    <source>
        <dbReference type="EMBL" id="PUU81860.1"/>
    </source>
</evidence>
<evidence type="ECO:0000313" key="3">
    <source>
        <dbReference type="Proteomes" id="UP000244722"/>
    </source>
</evidence>
<dbReference type="AlphaFoldDB" id="A0A2T7A292"/>
<name>A0A2T7A292_TUBBO</name>
<proteinExistence type="predicted"/>
<keyword evidence="1" id="KW-1133">Transmembrane helix</keyword>
<protein>
    <submittedName>
        <fullName evidence="2">Uncharacterized protein</fullName>
    </submittedName>
</protein>
<organism evidence="2 3">
    <name type="scientific">Tuber borchii</name>
    <name type="common">White truffle</name>
    <dbReference type="NCBI Taxonomy" id="42251"/>
    <lineage>
        <taxon>Eukaryota</taxon>
        <taxon>Fungi</taxon>
        <taxon>Dikarya</taxon>
        <taxon>Ascomycota</taxon>
        <taxon>Pezizomycotina</taxon>
        <taxon>Pezizomycetes</taxon>
        <taxon>Pezizales</taxon>
        <taxon>Tuberaceae</taxon>
        <taxon>Tuber</taxon>
    </lineage>
</organism>
<accession>A0A2T7A292</accession>
<gene>
    <name evidence="2" type="ORF">B9Z19DRAFT_1121634</name>
</gene>